<name>A0A8S1X5J5_PAROT</name>
<organism evidence="1 2">
    <name type="scientific">Paramecium octaurelia</name>
    <dbReference type="NCBI Taxonomy" id="43137"/>
    <lineage>
        <taxon>Eukaryota</taxon>
        <taxon>Sar</taxon>
        <taxon>Alveolata</taxon>
        <taxon>Ciliophora</taxon>
        <taxon>Intramacronucleata</taxon>
        <taxon>Oligohymenophorea</taxon>
        <taxon>Peniculida</taxon>
        <taxon>Parameciidae</taxon>
        <taxon>Paramecium</taxon>
    </lineage>
</organism>
<keyword evidence="2" id="KW-1185">Reference proteome</keyword>
<dbReference type="EMBL" id="CAJJDP010000110">
    <property type="protein sequence ID" value="CAD8195889.1"/>
    <property type="molecule type" value="Genomic_DNA"/>
</dbReference>
<dbReference type="Proteomes" id="UP000683925">
    <property type="component" value="Unassembled WGS sequence"/>
</dbReference>
<dbReference type="AlphaFoldDB" id="A0A8S1X5J5"/>
<dbReference type="OrthoDB" id="289401at2759"/>
<gene>
    <name evidence="1" type="ORF">POCTA_138.1.T1100099</name>
</gene>
<proteinExistence type="predicted"/>
<reference evidence="1" key="1">
    <citation type="submission" date="2021-01" db="EMBL/GenBank/DDBJ databases">
        <authorList>
            <consortium name="Genoscope - CEA"/>
            <person name="William W."/>
        </authorList>
    </citation>
    <scope>NUCLEOTIDE SEQUENCE</scope>
</reference>
<comment type="caution">
    <text evidence="1">The sequence shown here is derived from an EMBL/GenBank/DDBJ whole genome shotgun (WGS) entry which is preliminary data.</text>
</comment>
<accession>A0A8S1X5J5</accession>
<dbReference type="OMA" id="PHFIFTK"/>
<sequence>MNQNSDQCRLIKQVENLSLIRKPHFIFTKKENKISINNIDFNTLLQELFQDD</sequence>
<evidence type="ECO:0000313" key="2">
    <source>
        <dbReference type="Proteomes" id="UP000683925"/>
    </source>
</evidence>
<evidence type="ECO:0000313" key="1">
    <source>
        <dbReference type="EMBL" id="CAD8195889.1"/>
    </source>
</evidence>
<protein>
    <submittedName>
        <fullName evidence="1">Uncharacterized protein</fullName>
    </submittedName>
</protein>